<proteinExistence type="predicted"/>
<gene>
    <name evidence="3" type="ORF">FNV43_RR00703</name>
</gene>
<dbReference type="GO" id="GO:0016020">
    <property type="term" value="C:membrane"/>
    <property type="evidence" value="ECO:0007669"/>
    <property type="project" value="TreeGrafter"/>
</dbReference>
<sequence>MEGNWKEAKKYFGNADDMNRVINPSQSETTLHIATLARQERFVKKLVRKLKPEDLEAANSLSNNALNYAAVSGNVNIAKFLVNAGTERLRYPNTETPPLVMASSFSNPNMIRYLFAKTDVRYGNWTVDQQAELFHNCMAVGLYDVALKMLDMQIPNLATTRNKNNETALHVLARTPSAFGNESEPAGLLKRFLSSSIELVEKLLKYSHHGKNQITSSTTFFQELLFAAAEEGNVDFIIILFHLDPNLLFTRHNEYGSIFHVAVRQRHEKIFNLLSELGTFKNFMAVRITEVGENSLLHLAATLAPQDKLDTVRGAALQMHRELLWFKEVEKIVPISYRYIKNSEGDTPREIFAKTHQGLREKGEKWMKDTAKSSMVVATLIATVMFASALSVPGGFNQSGGTAAGQPVLLEDKAFTVFWISVAISVLTSSASILMFLSILTSRYAEKDFLKSVPVKMLIGLTSLFVSIASMMVAFSTTFILYHIALASISLVFIFVPFIYILLMYSLLVDLIQSLQGHLYVS</sequence>
<dbReference type="Pfam" id="PF12796">
    <property type="entry name" value="Ank_2"/>
    <property type="match status" value="1"/>
</dbReference>
<dbReference type="Proteomes" id="UP000796880">
    <property type="component" value="Unassembled WGS sequence"/>
</dbReference>
<evidence type="ECO:0000259" key="2">
    <source>
        <dbReference type="Pfam" id="PF13962"/>
    </source>
</evidence>
<dbReference type="PANTHER" id="PTHR24177">
    <property type="entry name" value="CASKIN"/>
    <property type="match status" value="1"/>
</dbReference>
<feature type="transmembrane region" description="Helical" evidence="1">
    <location>
        <begin position="453"/>
        <end position="474"/>
    </location>
</feature>
<dbReference type="Pfam" id="PF13962">
    <property type="entry name" value="PGG"/>
    <property type="match status" value="1"/>
</dbReference>
<dbReference type="EMBL" id="VOIH02000001">
    <property type="protein sequence ID" value="KAF3456060.1"/>
    <property type="molecule type" value="Genomic_DNA"/>
</dbReference>
<dbReference type="SMART" id="SM00248">
    <property type="entry name" value="ANK"/>
    <property type="match status" value="5"/>
</dbReference>
<dbReference type="AlphaFoldDB" id="A0A8K0HQW5"/>
<feature type="transmembrane region" description="Helical" evidence="1">
    <location>
        <begin position="375"/>
        <end position="396"/>
    </location>
</feature>
<reference evidence="3" key="1">
    <citation type="submission" date="2020-03" db="EMBL/GenBank/DDBJ databases">
        <title>A high-quality chromosome-level genome assembly of a woody plant with both climbing and erect habits, Rhamnella rubrinervis.</title>
        <authorList>
            <person name="Lu Z."/>
            <person name="Yang Y."/>
            <person name="Zhu X."/>
            <person name="Sun Y."/>
        </authorList>
    </citation>
    <scope>NUCLEOTIDE SEQUENCE</scope>
    <source>
        <strain evidence="3">BYM</strain>
        <tissue evidence="3">Leaf</tissue>
    </source>
</reference>
<organism evidence="3 4">
    <name type="scientific">Rhamnella rubrinervis</name>
    <dbReference type="NCBI Taxonomy" id="2594499"/>
    <lineage>
        <taxon>Eukaryota</taxon>
        <taxon>Viridiplantae</taxon>
        <taxon>Streptophyta</taxon>
        <taxon>Embryophyta</taxon>
        <taxon>Tracheophyta</taxon>
        <taxon>Spermatophyta</taxon>
        <taxon>Magnoliopsida</taxon>
        <taxon>eudicotyledons</taxon>
        <taxon>Gunneridae</taxon>
        <taxon>Pentapetalae</taxon>
        <taxon>rosids</taxon>
        <taxon>fabids</taxon>
        <taxon>Rosales</taxon>
        <taxon>Rhamnaceae</taxon>
        <taxon>rhamnoid group</taxon>
        <taxon>Rhamneae</taxon>
        <taxon>Rhamnella</taxon>
    </lineage>
</organism>
<evidence type="ECO:0000313" key="4">
    <source>
        <dbReference type="Proteomes" id="UP000796880"/>
    </source>
</evidence>
<dbReference type="Gene3D" id="1.25.40.20">
    <property type="entry name" value="Ankyrin repeat-containing domain"/>
    <property type="match status" value="1"/>
</dbReference>
<comment type="caution">
    <text evidence="3">The sequence shown here is derived from an EMBL/GenBank/DDBJ whole genome shotgun (WGS) entry which is preliminary data.</text>
</comment>
<evidence type="ECO:0000313" key="3">
    <source>
        <dbReference type="EMBL" id="KAF3456060.1"/>
    </source>
</evidence>
<keyword evidence="1" id="KW-1133">Transmembrane helix</keyword>
<feature type="domain" description="PGG" evidence="2">
    <location>
        <begin position="364"/>
        <end position="480"/>
    </location>
</feature>
<feature type="transmembrane region" description="Helical" evidence="1">
    <location>
        <begin position="480"/>
        <end position="503"/>
    </location>
</feature>
<keyword evidence="1" id="KW-0472">Membrane</keyword>
<keyword evidence="1" id="KW-0812">Transmembrane</keyword>
<evidence type="ECO:0000256" key="1">
    <source>
        <dbReference type="SAM" id="Phobius"/>
    </source>
</evidence>
<name>A0A8K0HQW5_9ROSA</name>
<dbReference type="InterPro" id="IPR002110">
    <property type="entry name" value="Ankyrin_rpt"/>
</dbReference>
<dbReference type="OrthoDB" id="1921232at2759"/>
<feature type="transmembrane region" description="Helical" evidence="1">
    <location>
        <begin position="416"/>
        <end position="441"/>
    </location>
</feature>
<dbReference type="SUPFAM" id="SSF48403">
    <property type="entry name" value="Ankyrin repeat"/>
    <property type="match status" value="1"/>
</dbReference>
<keyword evidence="4" id="KW-1185">Reference proteome</keyword>
<accession>A0A8K0HQW5</accession>
<dbReference type="PANTHER" id="PTHR24177:SF365">
    <property type="entry name" value="ANKYRIN REPEAT-CONTAINING PROTEIN NPR4-LIKE ISOFORM X1"/>
    <property type="match status" value="1"/>
</dbReference>
<protein>
    <recommendedName>
        <fullName evidence="2">PGG domain-containing protein</fullName>
    </recommendedName>
</protein>
<dbReference type="InterPro" id="IPR036770">
    <property type="entry name" value="Ankyrin_rpt-contain_sf"/>
</dbReference>
<dbReference type="InterPro" id="IPR026961">
    <property type="entry name" value="PGG_dom"/>
</dbReference>